<dbReference type="EMBL" id="CP011808">
    <property type="protein sequence ID" value="AKM33164.1"/>
    <property type="molecule type" value="Genomic_DNA"/>
</dbReference>
<gene>
    <name evidence="1" type="ORF">AB870_23280</name>
</gene>
<dbReference type="KEGG" id="pfg:AB870_23280"/>
<dbReference type="InterPro" id="IPR011067">
    <property type="entry name" value="Plasmid_toxin/cell-grow_inhib"/>
</dbReference>
<geneLocation type="plasmid" evidence="1 2">
    <name>pPF72-1</name>
</geneLocation>
<name>A0A1D6X5M0_9BURK</name>
<evidence type="ECO:0000313" key="2">
    <source>
        <dbReference type="Proteomes" id="UP000035651"/>
    </source>
</evidence>
<organism evidence="1 2">
    <name type="scientific">Pandoraea faecigallinarum</name>
    <dbReference type="NCBI Taxonomy" id="656179"/>
    <lineage>
        <taxon>Bacteria</taxon>
        <taxon>Pseudomonadati</taxon>
        <taxon>Pseudomonadota</taxon>
        <taxon>Betaproteobacteria</taxon>
        <taxon>Burkholderiales</taxon>
        <taxon>Burkholderiaceae</taxon>
        <taxon>Pandoraea</taxon>
    </lineage>
</organism>
<dbReference type="InterPro" id="IPR003477">
    <property type="entry name" value="PemK-like"/>
</dbReference>
<protein>
    <recommendedName>
        <fullName evidence="3">Growth inhibitor PemK</fullName>
    </recommendedName>
</protein>
<evidence type="ECO:0008006" key="3">
    <source>
        <dbReference type="Google" id="ProtNLM"/>
    </source>
</evidence>
<dbReference type="OrthoDB" id="6064990at2"/>
<keyword evidence="2" id="KW-1185">Reference proteome</keyword>
<keyword evidence="1" id="KW-0614">Plasmid</keyword>
<dbReference type="Gene3D" id="2.30.30.110">
    <property type="match status" value="1"/>
</dbReference>
<dbReference type="AlphaFoldDB" id="A0A1D6X5M0"/>
<dbReference type="PATRIC" id="fig|656179.3.peg.4976"/>
<dbReference type="Pfam" id="PF02452">
    <property type="entry name" value="PemK_toxin"/>
    <property type="match status" value="1"/>
</dbReference>
<reference evidence="1" key="1">
    <citation type="submission" date="2016-06" db="EMBL/GenBank/DDBJ databases">
        <title>Complete Genome Sequence of Pandoraea faecigallinarum DSM-23572.</title>
        <authorList>
            <person name="Yong D."/>
            <person name="Ee R."/>
            <person name="Lim Y.-L."/>
            <person name="Yin W.-F."/>
            <person name="Chan K.-G."/>
        </authorList>
    </citation>
    <scope>NUCLEOTIDE SEQUENCE</scope>
    <source>
        <strain evidence="1">DSM 23572</strain>
        <plasmid evidence="1">pPF72-1</plasmid>
    </source>
</reference>
<sequence>MASLQVDARAAQTALVWCLDRLNPPNDAGHPTTIAIPRTSDVEREDYFPLRVALGRLTRQAANKATDLLIDQIRAISNKRLLGDKPITTLGTNHMCRVEDALRLLLSL</sequence>
<proteinExistence type="predicted"/>
<dbReference type="GO" id="GO:0003677">
    <property type="term" value="F:DNA binding"/>
    <property type="evidence" value="ECO:0007669"/>
    <property type="project" value="InterPro"/>
</dbReference>
<accession>A0A1D6X5M0</accession>
<evidence type="ECO:0000313" key="1">
    <source>
        <dbReference type="EMBL" id="AKM33164.1"/>
    </source>
</evidence>
<dbReference type="Proteomes" id="UP000035651">
    <property type="component" value="Plasmid pPF72-1"/>
</dbReference>
<dbReference type="SUPFAM" id="SSF50118">
    <property type="entry name" value="Cell growth inhibitor/plasmid maintenance toxic component"/>
    <property type="match status" value="1"/>
</dbReference>